<accession>A0A7J0FKY3</accession>
<reference evidence="2 3" key="1">
    <citation type="submission" date="2019-07" db="EMBL/GenBank/DDBJ databases">
        <title>De Novo Assembly of kiwifruit Actinidia rufa.</title>
        <authorList>
            <person name="Sugita-Konishi S."/>
            <person name="Sato K."/>
            <person name="Mori E."/>
            <person name="Abe Y."/>
            <person name="Kisaki G."/>
            <person name="Hamano K."/>
            <person name="Suezawa K."/>
            <person name="Otani M."/>
            <person name="Fukuda T."/>
            <person name="Manabe T."/>
            <person name="Gomi K."/>
            <person name="Tabuchi M."/>
            <person name="Akimitsu K."/>
            <person name="Kataoka I."/>
        </authorList>
    </citation>
    <scope>NUCLEOTIDE SEQUENCE [LARGE SCALE GENOMIC DNA]</scope>
    <source>
        <strain evidence="3">cv. Fuchu</strain>
    </source>
</reference>
<evidence type="ECO:0000313" key="2">
    <source>
        <dbReference type="EMBL" id="GFY99364.1"/>
    </source>
</evidence>
<comment type="caution">
    <text evidence="2">The sequence shown here is derived from an EMBL/GenBank/DDBJ whole genome shotgun (WGS) entry which is preliminary data.</text>
</comment>
<evidence type="ECO:0000313" key="3">
    <source>
        <dbReference type="Proteomes" id="UP000585474"/>
    </source>
</evidence>
<dbReference type="PANTHER" id="PTHR47560">
    <property type="entry name" value="EXPRESSED PROTEIN"/>
    <property type="match status" value="1"/>
</dbReference>
<gene>
    <name evidence="2" type="ORF">Acr_13g0007650</name>
</gene>
<keyword evidence="1" id="KW-0472">Membrane</keyword>
<dbReference type="SUPFAM" id="SSF52540">
    <property type="entry name" value="P-loop containing nucleoside triphosphate hydrolases"/>
    <property type="match status" value="1"/>
</dbReference>
<dbReference type="GO" id="GO:0016787">
    <property type="term" value="F:hydrolase activity"/>
    <property type="evidence" value="ECO:0007669"/>
    <property type="project" value="UniProtKB-KW"/>
</dbReference>
<organism evidence="2 3">
    <name type="scientific">Actinidia rufa</name>
    <dbReference type="NCBI Taxonomy" id="165716"/>
    <lineage>
        <taxon>Eukaryota</taxon>
        <taxon>Viridiplantae</taxon>
        <taxon>Streptophyta</taxon>
        <taxon>Embryophyta</taxon>
        <taxon>Tracheophyta</taxon>
        <taxon>Spermatophyta</taxon>
        <taxon>Magnoliopsida</taxon>
        <taxon>eudicotyledons</taxon>
        <taxon>Gunneridae</taxon>
        <taxon>Pentapetalae</taxon>
        <taxon>asterids</taxon>
        <taxon>Ericales</taxon>
        <taxon>Actinidiaceae</taxon>
        <taxon>Actinidia</taxon>
    </lineage>
</organism>
<dbReference type="EMBL" id="BJWL01000013">
    <property type="protein sequence ID" value="GFY99364.1"/>
    <property type="molecule type" value="Genomic_DNA"/>
</dbReference>
<proteinExistence type="predicted"/>
<name>A0A7J0FKY3_9ERIC</name>
<sequence>MDLLMQRKKLRKLGRSLGGCQWVKEYVSTRVGLKQVCLLIDTKWGMKPRDHELIDLMERLLLVAYERGLQTCVFLMVVVAFYPIYLLVCEYVLHTVCSKRRYQTKYQIVLTKTDLVFPIDVARRAMQIEENLKANKFAVQPVMMVSSKSGAGIRSLRTVLAKIARFAKL</sequence>
<keyword evidence="2" id="KW-0378">Hydrolase</keyword>
<dbReference type="Gene3D" id="3.40.50.300">
    <property type="entry name" value="P-loop containing nucleotide triphosphate hydrolases"/>
    <property type="match status" value="1"/>
</dbReference>
<dbReference type="InterPro" id="IPR027417">
    <property type="entry name" value="P-loop_NTPase"/>
</dbReference>
<dbReference type="OrthoDB" id="391988at2759"/>
<protein>
    <submittedName>
        <fullName evidence="2">P-loop containing nucleoside triphosphate hydrolases superfamily protein</fullName>
    </submittedName>
</protein>
<dbReference type="AlphaFoldDB" id="A0A7J0FKY3"/>
<dbReference type="PANTHER" id="PTHR47560:SF1">
    <property type="entry name" value="EXPRESSED PROTEIN"/>
    <property type="match status" value="1"/>
</dbReference>
<evidence type="ECO:0000256" key="1">
    <source>
        <dbReference type="SAM" id="Phobius"/>
    </source>
</evidence>
<feature type="transmembrane region" description="Helical" evidence="1">
    <location>
        <begin position="68"/>
        <end position="93"/>
    </location>
</feature>
<keyword evidence="1" id="KW-1133">Transmembrane helix</keyword>
<dbReference type="Proteomes" id="UP000585474">
    <property type="component" value="Unassembled WGS sequence"/>
</dbReference>
<keyword evidence="1" id="KW-0812">Transmembrane</keyword>
<keyword evidence="3" id="KW-1185">Reference proteome</keyword>